<organism evidence="1 2">
    <name type="scientific">Archangium lansingense</name>
    <dbReference type="NCBI Taxonomy" id="2995310"/>
    <lineage>
        <taxon>Bacteria</taxon>
        <taxon>Pseudomonadati</taxon>
        <taxon>Myxococcota</taxon>
        <taxon>Myxococcia</taxon>
        <taxon>Myxococcales</taxon>
        <taxon>Cystobacterineae</taxon>
        <taxon>Archangiaceae</taxon>
        <taxon>Archangium</taxon>
    </lineage>
</organism>
<dbReference type="EMBL" id="JAPNKA010000001">
    <property type="protein sequence ID" value="MCY1079583.1"/>
    <property type="molecule type" value="Genomic_DNA"/>
</dbReference>
<dbReference type="PANTHER" id="PTHR31299">
    <property type="entry name" value="ESTERASE, PUTATIVE (AFU_ORTHOLOGUE AFUA_1G05850)-RELATED"/>
    <property type="match status" value="1"/>
</dbReference>
<dbReference type="InterPro" id="IPR007815">
    <property type="entry name" value="Emycin_Estase"/>
</dbReference>
<dbReference type="InterPro" id="IPR006311">
    <property type="entry name" value="TAT_signal"/>
</dbReference>
<accession>A0ABT4AD33</accession>
<sequence length="491" mass="53330">MSTQNPEEQIQDFGRRSFLAATTALGVAALVPGAAFARSGSSAGSVRFASLDEWIAREAIPFSLDKGFDAAVDRMMSHLGDQVSLLGFGEALHGGEEFLLLRNRLFQRLVEAHGFSAITLETNYMRARLVDGYVAGRGSATYEAIEDKGFSYGSGKYAANRELVEWMKRYNSDPANAVKLSLYGTVPSEGETTESPRQALEFALAYLRSVDPVAAAKHKTIMEPLLGADADWEDSAAVVHKEILTRILGGDTAQQLVGRDTPAGANDAGKFGLSPRASALRVATEELASELSVRRPELVAKSDRESFGEALQHVTVAQHLLAIHAALARRESLDNLVSMRDAMAAENLVHISEREKTRGKVLVYLHSAHLRRTKTKLPWYEFWPTGAHLDQLFGARFAVIGGALGTSEANFIGAPEAGSIEARLLARQSDCFIPAHRGKGLYKDAAPPIRTRSKQPFVPYEPLTPQSVADFDMIAFLRSATYTRGAAKLPG</sequence>
<comment type="caution">
    <text evidence="1">The sequence shown here is derived from an EMBL/GenBank/DDBJ whole genome shotgun (WGS) entry which is preliminary data.</text>
</comment>
<dbReference type="PANTHER" id="PTHR31299:SF0">
    <property type="entry name" value="ESTERASE, PUTATIVE (AFU_ORTHOLOGUE AFUA_1G05850)-RELATED"/>
    <property type="match status" value="1"/>
</dbReference>
<evidence type="ECO:0000313" key="2">
    <source>
        <dbReference type="Proteomes" id="UP001207654"/>
    </source>
</evidence>
<dbReference type="CDD" id="cd14728">
    <property type="entry name" value="Ere-like"/>
    <property type="match status" value="1"/>
</dbReference>
<keyword evidence="2" id="KW-1185">Reference proteome</keyword>
<dbReference type="SUPFAM" id="SSF159501">
    <property type="entry name" value="EreA/ChaN-like"/>
    <property type="match status" value="1"/>
</dbReference>
<proteinExistence type="predicted"/>
<dbReference type="Pfam" id="PF05139">
    <property type="entry name" value="Erythro_esteras"/>
    <property type="match status" value="1"/>
</dbReference>
<gene>
    <name evidence="1" type="ORF">OV287_34500</name>
</gene>
<dbReference type="InterPro" id="IPR052036">
    <property type="entry name" value="Hydrolase/PRTase-associated"/>
</dbReference>
<evidence type="ECO:0000313" key="1">
    <source>
        <dbReference type="EMBL" id="MCY1079583.1"/>
    </source>
</evidence>
<name>A0ABT4AD33_9BACT</name>
<dbReference type="Gene3D" id="3.40.1660.10">
    <property type="entry name" value="EreA-like (biosynthetic domain)"/>
    <property type="match status" value="1"/>
</dbReference>
<protein>
    <submittedName>
        <fullName evidence="1">Erythromycin esterase family protein</fullName>
    </submittedName>
</protein>
<dbReference type="RefSeq" id="WP_267538295.1">
    <property type="nucleotide sequence ID" value="NZ_JAPNKA010000001.1"/>
</dbReference>
<dbReference type="PROSITE" id="PS51318">
    <property type="entry name" value="TAT"/>
    <property type="match status" value="1"/>
</dbReference>
<reference evidence="1 2" key="1">
    <citation type="submission" date="2022-11" db="EMBL/GenBank/DDBJ databases">
        <title>Minimal conservation of predation-associated metabolite biosynthetic gene clusters underscores biosynthetic potential of Myxococcota including descriptions for ten novel species: Archangium lansinium sp. nov., Myxococcus landrumus sp. nov., Nannocystis bai.</title>
        <authorList>
            <person name="Ahearne A."/>
            <person name="Stevens C."/>
            <person name="Phillips K."/>
        </authorList>
    </citation>
    <scope>NUCLEOTIDE SEQUENCE [LARGE SCALE GENOMIC DNA]</scope>
    <source>
        <strain evidence="1 2">MIWBW</strain>
    </source>
</reference>
<dbReference type="Gene3D" id="3.30.1870.10">
    <property type="entry name" value="EreA-like, domain 2"/>
    <property type="match status" value="1"/>
</dbReference>
<dbReference type="Proteomes" id="UP001207654">
    <property type="component" value="Unassembled WGS sequence"/>
</dbReference>